<dbReference type="PANTHER" id="PTHR35004">
    <property type="entry name" value="TRANSPOSASE RV3428C-RELATED"/>
    <property type="match status" value="1"/>
</dbReference>
<dbReference type="Pfam" id="PF22483">
    <property type="entry name" value="Mu-transpos_C_2"/>
    <property type="match status" value="1"/>
</dbReference>
<protein>
    <submittedName>
        <fullName evidence="2">Transposase</fullName>
    </submittedName>
</protein>
<dbReference type="GO" id="GO:0015074">
    <property type="term" value="P:DNA integration"/>
    <property type="evidence" value="ECO:0007669"/>
    <property type="project" value="InterPro"/>
</dbReference>
<feature type="domain" description="Integrase catalytic" evidence="1">
    <location>
        <begin position="1"/>
        <end position="135"/>
    </location>
</feature>
<dbReference type="SUPFAM" id="SSF53098">
    <property type="entry name" value="Ribonuclease H-like"/>
    <property type="match status" value="1"/>
</dbReference>
<gene>
    <name evidence="2" type="ORF">B1B_04897</name>
</gene>
<dbReference type="InterPro" id="IPR012337">
    <property type="entry name" value="RNaseH-like_sf"/>
</dbReference>
<organism evidence="2">
    <name type="scientific">mine drainage metagenome</name>
    <dbReference type="NCBI Taxonomy" id="410659"/>
    <lineage>
        <taxon>unclassified sequences</taxon>
        <taxon>metagenomes</taxon>
        <taxon>ecological metagenomes</taxon>
    </lineage>
</organism>
<dbReference type="AlphaFoldDB" id="T1BPZ1"/>
<evidence type="ECO:0000313" key="2">
    <source>
        <dbReference type="EMBL" id="EQD70618.1"/>
    </source>
</evidence>
<dbReference type="PANTHER" id="PTHR35004:SF8">
    <property type="entry name" value="TRANSPOSASE RV3428C-RELATED"/>
    <property type="match status" value="1"/>
</dbReference>
<dbReference type="PROSITE" id="PS50994">
    <property type="entry name" value="INTEGRASE"/>
    <property type="match status" value="1"/>
</dbReference>
<dbReference type="InterPro" id="IPR054353">
    <property type="entry name" value="IstA-like_C"/>
</dbReference>
<evidence type="ECO:0000259" key="1">
    <source>
        <dbReference type="PROSITE" id="PS50994"/>
    </source>
</evidence>
<sequence>MFVWLTFGQKTSDVIAGLDTAWSFFGGVFPILIPDNLSPVVTKADATEPRFNDTFMEYAQDRGFSIDAARVRHPKDKPRVERQVPYVRQRFFVGEEFVDLADAQRRAEVWCAQGAGMRIHGTTRCRPAEAFATGEQHLLLPAPEFPYDVPVFTTPKVHRDHHVEVARAIYSVPGDLIGLTLTARADRSVVKLYAKGQLVKVHPRQAPGGRSTDPADLPAERTTYALRDIDHLISMGQSHGKVIGLYIEAVLAIRFHGQRCVKHTSSSDW</sequence>
<accession>T1BPZ1</accession>
<reference evidence="2" key="2">
    <citation type="journal article" date="2014" name="ISME J.">
        <title>Microbial stratification in low pH oxic and suboxic macroscopic growths along an acid mine drainage.</title>
        <authorList>
            <person name="Mendez-Garcia C."/>
            <person name="Mesa V."/>
            <person name="Sprenger R.R."/>
            <person name="Richter M."/>
            <person name="Diez M.S."/>
            <person name="Solano J."/>
            <person name="Bargiela R."/>
            <person name="Golyshina O.V."/>
            <person name="Manteca A."/>
            <person name="Ramos J.L."/>
            <person name="Gallego J.R."/>
            <person name="Llorente I."/>
            <person name="Martins Dos Santos V.A."/>
            <person name="Jensen O.N."/>
            <person name="Pelaez A.I."/>
            <person name="Sanchez J."/>
            <person name="Ferrer M."/>
        </authorList>
    </citation>
    <scope>NUCLEOTIDE SEQUENCE</scope>
</reference>
<dbReference type="EMBL" id="AUZY01003084">
    <property type="protein sequence ID" value="EQD70618.1"/>
    <property type="molecule type" value="Genomic_DNA"/>
</dbReference>
<name>T1BPZ1_9ZZZZ</name>
<comment type="caution">
    <text evidence="2">The sequence shown here is derived from an EMBL/GenBank/DDBJ whole genome shotgun (WGS) entry which is preliminary data.</text>
</comment>
<dbReference type="InterPro" id="IPR001584">
    <property type="entry name" value="Integrase_cat-core"/>
</dbReference>
<reference evidence="2" key="1">
    <citation type="submission" date="2013-08" db="EMBL/GenBank/DDBJ databases">
        <authorList>
            <person name="Mendez C."/>
            <person name="Richter M."/>
            <person name="Ferrer M."/>
            <person name="Sanchez J."/>
        </authorList>
    </citation>
    <scope>NUCLEOTIDE SEQUENCE</scope>
</reference>
<proteinExistence type="predicted"/>